<evidence type="ECO:0000313" key="1">
    <source>
        <dbReference type="EMBL" id="SDH58476.1"/>
    </source>
</evidence>
<evidence type="ECO:0000313" key="2">
    <source>
        <dbReference type="Proteomes" id="UP000199623"/>
    </source>
</evidence>
<name>A0A1G8DLC1_9PSEU</name>
<sequence length="103" mass="11265">MSTLGENAAELVGDDVCGQAGEDVADRAVEVEQESIGVCQDASDGIGIVDWDPFGAHRLYSVLIVFHMLSNHVRACSTYWLPVLVSSSVIEWWKRMASLPIRS</sequence>
<protein>
    <submittedName>
        <fullName evidence="1">Uncharacterized protein</fullName>
    </submittedName>
</protein>
<accession>A0A1G8DLC1</accession>
<dbReference type="EMBL" id="FNCC01000031">
    <property type="protein sequence ID" value="SDH58476.1"/>
    <property type="molecule type" value="Genomic_DNA"/>
</dbReference>
<keyword evidence="2" id="KW-1185">Reference proteome</keyword>
<reference evidence="2" key="1">
    <citation type="submission" date="2016-10" db="EMBL/GenBank/DDBJ databases">
        <authorList>
            <person name="Varghese N."/>
            <person name="Submissions S."/>
        </authorList>
    </citation>
    <scope>NUCLEOTIDE SEQUENCE [LARGE SCALE GENOMIC DNA]</scope>
    <source>
        <strain evidence="2">CGMCC 4.3506</strain>
    </source>
</reference>
<proteinExistence type="predicted"/>
<dbReference type="AlphaFoldDB" id="A0A1G8DLC1"/>
<dbReference type="Proteomes" id="UP000199623">
    <property type="component" value="Unassembled WGS sequence"/>
</dbReference>
<organism evidence="1 2">
    <name type="scientific">Lentzea fradiae</name>
    <dbReference type="NCBI Taxonomy" id="200378"/>
    <lineage>
        <taxon>Bacteria</taxon>
        <taxon>Bacillati</taxon>
        <taxon>Actinomycetota</taxon>
        <taxon>Actinomycetes</taxon>
        <taxon>Pseudonocardiales</taxon>
        <taxon>Pseudonocardiaceae</taxon>
        <taxon>Lentzea</taxon>
    </lineage>
</organism>
<gene>
    <name evidence="1" type="ORF">SAMN05216553_1319</name>
</gene>